<dbReference type="EMBL" id="JAPTMU010000003">
    <property type="protein sequence ID" value="KAJ4945763.1"/>
    <property type="molecule type" value="Genomic_DNA"/>
</dbReference>
<dbReference type="Proteomes" id="UP001219934">
    <property type="component" value="Unassembled WGS sequence"/>
</dbReference>
<evidence type="ECO:0000256" key="1">
    <source>
        <dbReference type="SAM" id="MobiDB-lite"/>
    </source>
</evidence>
<comment type="caution">
    <text evidence="2">The sequence shown here is derived from an EMBL/GenBank/DDBJ whole genome shotgun (WGS) entry which is preliminary data.</text>
</comment>
<proteinExistence type="predicted"/>
<gene>
    <name evidence="2" type="ORF">JOQ06_023441</name>
</gene>
<evidence type="ECO:0000313" key="3">
    <source>
        <dbReference type="Proteomes" id="UP001219934"/>
    </source>
</evidence>
<dbReference type="AlphaFoldDB" id="A0AAD6BMT9"/>
<accession>A0AAD6BMT9</accession>
<evidence type="ECO:0000313" key="2">
    <source>
        <dbReference type="EMBL" id="KAJ4945763.1"/>
    </source>
</evidence>
<keyword evidence="3" id="KW-1185">Reference proteome</keyword>
<organism evidence="2 3">
    <name type="scientific">Pogonophryne albipinna</name>
    <dbReference type="NCBI Taxonomy" id="1090488"/>
    <lineage>
        <taxon>Eukaryota</taxon>
        <taxon>Metazoa</taxon>
        <taxon>Chordata</taxon>
        <taxon>Craniata</taxon>
        <taxon>Vertebrata</taxon>
        <taxon>Euteleostomi</taxon>
        <taxon>Actinopterygii</taxon>
        <taxon>Neopterygii</taxon>
        <taxon>Teleostei</taxon>
        <taxon>Neoteleostei</taxon>
        <taxon>Acanthomorphata</taxon>
        <taxon>Eupercaria</taxon>
        <taxon>Perciformes</taxon>
        <taxon>Notothenioidei</taxon>
        <taxon>Pogonophryne</taxon>
    </lineage>
</organism>
<name>A0AAD6BMT9_9TELE</name>
<reference evidence="2" key="1">
    <citation type="submission" date="2022-11" db="EMBL/GenBank/DDBJ databases">
        <title>Chromosome-level genome of Pogonophryne albipinna.</title>
        <authorList>
            <person name="Jo E."/>
        </authorList>
    </citation>
    <scope>NUCLEOTIDE SEQUENCE</scope>
    <source>
        <strain evidence="2">SGF0006</strain>
        <tissue evidence="2">Muscle</tissue>
    </source>
</reference>
<protein>
    <submittedName>
        <fullName evidence="2">Uncharacterized protein</fullName>
    </submittedName>
</protein>
<sequence>GLAFPSRYTTRPGRLECHSTCITSLSLCEPRSPPPKPQIHSGPVRKNPNLHPWSELEEEGGGKEAPYSVNPFN</sequence>
<feature type="region of interest" description="Disordered" evidence="1">
    <location>
        <begin position="28"/>
        <end position="73"/>
    </location>
</feature>
<feature type="non-terminal residue" evidence="2">
    <location>
        <position position="1"/>
    </location>
</feature>